<accession>A0A1L8RE78</accession>
<evidence type="ECO:0008006" key="3">
    <source>
        <dbReference type="Google" id="ProtNLM"/>
    </source>
</evidence>
<dbReference type="PIRSF" id="PIRSF033563">
    <property type="entry name" value="UCP033563"/>
    <property type="match status" value="1"/>
</dbReference>
<dbReference type="EMBL" id="JXKH01000005">
    <property type="protein sequence ID" value="OJG18091.1"/>
    <property type="molecule type" value="Genomic_DNA"/>
</dbReference>
<dbReference type="PANTHER" id="PTHR36454:SF1">
    <property type="entry name" value="DUF1015 DOMAIN-CONTAINING PROTEIN"/>
    <property type="match status" value="1"/>
</dbReference>
<gene>
    <name evidence="1" type="ORF">RU97_GL002164</name>
</gene>
<dbReference type="Proteomes" id="UP000181884">
    <property type="component" value="Unassembled WGS sequence"/>
</dbReference>
<evidence type="ECO:0000313" key="1">
    <source>
        <dbReference type="EMBL" id="OJG18091.1"/>
    </source>
</evidence>
<reference evidence="1 2" key="1">
    <citation type="submission" date="2014-12" db="EMBL/GenBank/DDBJ databases">
        <title>Draft genome sequences of 29 type strains of Enterococci.</title>
        <authorList>
            <person name="Zhong Z."/>
            <person name="Sun Z."/>
            <person name="Liu W."/>
            <person name="Zhang W."/>
            <person name="Zhang H."/>
        </authorList>
    </citation>
    <scope>NUCLEOTIDE SEQUENCE [LARGE SCALE GENOMIC DNA]</scope>
    <source>
        <strain evidence="1 2">DSM 17029</strain>
    </source>
</reference>
<proteinExistence type="predicted"/>
<dbReference type="Pfam" id="PF06245">
    <property type="entry name" value="DUF1015"/>
    <property type="match status" value="1"/>
</dbReference>
<dbReference type="RefSeq" id="WP_067393504.1">
    <property type="nucleotide sequence ID" value="NZ_JXKH01000005.1"/>
</dbReference>
<dbReference type="InterPro" id="IPR008323">
    <property type="entry name" value="UCP033563"/>
</dbReference>
<dbReference type="AlphaFoldDB" id="A0A1L8RE78"/>
<sequence>MVTIRPFKNLGPAKELAAQVASLPYDVLNTQEARAMAQDAPYSFLHIDKAEIDLPVETAPDNPLVYQQAADNLRDFKQAGWLVKDPQATFYIYRLTMGNHVQTGLVACAAIADYVANRIKKHELTRPDKELDRIRHSEACDANTSPVFLTYRPQPTIQQLLLASTQTEPLYDFTSFYEVRHQVWPVASQHIASLVAAFDQVPALYIADGHHRTASAVKVGQDLAIRFPEAARESDYFLAVLFPKDELNIWDYNRLITAPLPDTFWSDLQAIAEIKESNDTKPQPQVIKMYVAGKWYQLTFKKPLTTADPTKVLDVSRLQQEVIAPIFGIKDVRRDERITFVGGIRGLSALTQAVDQAQATVAFALAPPTMDQLLQVADAGEIMPPKSTWFEPKLLSGLFLHEFESPQ</sequence>
<protein>
    <recommendedName>
        <fullName evidence="3">DUF1015 domain-containing protein</fullName>
    </recommendedName>
</protein>
<keyword evidence="2" id="KW-1185">Reference proteome</keyword>
<evidence type="ECO:0000313" key="2">
    <source>
        <dbReference type="Proteomes" id="UP000181884"/>
    </source>
</evidence>
<dbReference type="PANTHER" id="PTHR36454">
    <property type="entry name" value="LMO2823 PROTEIN"/>
    <property type="match status" value="1"/>
</dbReference>
<organism evidence="1 2">
    <name type="scientific">Enterococcus canis</name>
    <dbReference type="NCBI Taxonomy" id="214095"/>
    <lineage>
        <taxon>Bacteria</taxon>
        <taxon>Bacillati</taxon>
        <taxon>Bacillota</taxon>
        <taxon>Bacilli</taxon>
        <taxon>Lactobacillales</taxon>
        <taxon>Enterococcaceae</taxon>
        <taxon>Enterococcus</taxon>
    </lineage>
</organism>
<comment type="caution">
    <text evidence="1">The sequence shown here is derived from an EMBL/GenBank/DDBJ whole genome shotgun (WGS) entry which is preliminary data.</text>
</comment>
<dbReference type="STRING" id="214095.RU97_GL002164"/>
<name>A0A1L8RE78_9ENTE</name>